<dbReference type="Pfam" id="PF00356">
    <property type="entry name" value="LacI"/>
    <property type="match status" value="1"/>
</dbReference>
<keyword evidence="7" id="KW-1185">Reference proteome</keyword>
<evidence type="ECO:0000256" key="2">
    <source>
        <dbReference type="ARBA" id="ARBA00023015"/>
    </source>
</evidence>
<dbReference type="PROSITE" id="PS00356">
    <property type="entry name" value="HTH_LACI_1"/>
    <property type="match status" value="1"/>
</dbReference>
<protein>
    <recommendedName>
        <fullName evidence="5">HTH lacI-type domain-containing protein</fullName>
    </recommendedName>
</protein>
<evidence type="ECO:0000259" key="5">
    <source>
        <dbReference type="PROSITE" id="PS50932"/>
    </source>
</evidence>
<proteinExistence type="predicted"/>
<dbReference type="AlphaFoldDB" id="A0A1E5XKG1"/>
<dbReference type="InterPro" id="IPR000843">
    <property type="entry name" value="HTH_LacI"/>
</dbReference>
<dbReference type="OrthoDB" id="8433438at2"/>
<dbReference type="GO" id="GO:0000976">
    <property type="term" value="F:transcription cis-regulatory region binding"/>
    <property type="evidence" value="ECO:0007669"/>
    <property type="project" value="TreeGrafter"/>
</dbReference>
<name>A0A1E5XKG1_9HYPH</name>
<dbReference type="PRINTS" id="PR00036">
    <property type="entry name" value="HTHLACI"/>
</dbReference>
<reference evidence="6 7" key="1">
    <citation type="journal article" date="2015" name="Genome Announc.">
        <title>Genome Assemblies of Three Soil-Associated Devosia species: D. insulae, D. limi, and D. soli.</title>
        <authorList>
            <person name="Hassan Y.I."/>
            <person name="Lepp D."/>
            <person name="Zhou T."/>
        </authorList>
    </citation>
    <scope>NUCLEOTIDE SEQUENCE [LARGE SCALE GENOMIC DNA]</scope>
    <source>
        <strain evidence="6 7">DS-56</strain>
    </source>
</reference>
<keyword evidence="1" id="KW-0678">Repressor</keyword>
<dbReference type="Gene3D" id="1.10.260.40">
    <property type="entry name" value="lambda repressor-like DNA-binding domains"/>
    <property type="match status" value="1"/>
</dbReference>
<dbReference type="CDD" id="cd01392">
    <property type="entry name" value="HTH_LacI"/>
    <property type="match status" value="1"/>
</dbReference>
<comment type="caution">
    <text evidence="6">The sequence shown here is derived from an EMBL/GenBank/DDBJ whole genome shotgun (WGS) entry which is preliminary data.</text>
</comment>
<dbReference type="PANTHER" id="PTHR30146">
    <property type="entry name" value="LACI-RELATED TRANSCRIPTIONAL REPRESSOR"/>
    <property type="match status" value="1"/>
</dbReference>
<dbReference type="Pfam" id="PF13377">
    <property type="entry name" value="Peripla_BP_3"/>
    <property type="match status" value="1"/>
</dbReference>
<keyword evidence="4" id="KW-0804">Transcription</keyword>
<evidence type="ECO:0000256" key="4">
    <source>
        <dbReference type="ARBA" id="ARBA00023163"/>
    </source>
</evidence>
<dbReference type="PROSITE" id="PS50932">
    <property type="entry name" value="HTH_LACI_2"/>
    <property type="match status" value="1"/>
</dbReference>
<dbReference type="SMART" id="SM00354">
    <property type="entry name" value="HTH_LACI"/>
    <property type="match status" value="1"/>
</dbReference>
<dbReference type="SUPFAM" id="SSF53822">
    <property type="entry name" value="Periplasmic binding protein-like I"/>
    <property type="match status" value="1"/>
</dbReference>
<dbReference type="GO" id="GO:0003700">
    <property type="term" value="F:DNA-binding transcription factor activity"/>
    <property type="evidence" value="ECO:0007669"/>
    <property type="project" value="TreeGrafter"/>
</dbReference>
<dbReference type="EMBL" id="LAJE02000335">
    <property type="protein sequence ID" value="OEO29078.1"/>
    <property type="molecule type" value="Genomic_DNA"/>
</dbReference>
<evidence type="ECO:0000256" key="3">
    <source>
        <dbReference type="ARBA" id="ARBA00023125"/>
    </source>
</evidence>
<dbReference type="InterPro" id="IPR010982">
    <property type="entry name" value="Lambda_DNA-bd_dom_sf"/>
</dbReference>
<dbReference type="InterPro" id="IPR028082">
    <property type="entry name" value="Peripla_BP_I"/>
</dbReference>
<dbReference type="PANTHER" id="PTHR30146:SF148">
    <property type="entry name" value="HTH-TYPE TRANSCRIPTIONAL REPRESSOR PURR-RELATED"/>
    <property type="match status" value="1"/>
</dbReference>
<dbReference type="Proteomes" id="UP000095463">
    <property type="component" value="Unassembled WGS sequence"/>
</dbReference>
<evidence type="ECO:0000313" key="6">
    <source>
        <dbReference type="EMBL" id="OEO29078.1"/>
    </source>
</evidence>
<dbReference type="SUPFAM" id="SSF47413">
    <property type="entry name" value="lambda repressor-like DNA-binding domains"/>
    <property type="match status" value="1"/>
</dbReference>
<evidence type="ECO:0000256" key="1">
    <source>
        <dbReference type="ARBA" id="ARBA00022491"/>
    </source>
</evidence>
<dbReference type="Gene3D" id="3.40.50.2300">
    <property type="match status" value="2"/>
</dbReference>
<evidence type="ECO:0000313" key="7">
    <source>
        <dbReference type="Proteomes" id="UP000095463"/>
    </source>
</evidence>
<feature type="domain" description="HTH lacI-type" evidence="5">
    <location>
        <begin position="16"/>
        <end position="70"/>
    </location>
</feature>
<organism evidence="6 7">
    <name type="scientific">Devosia insulae DS-56</name>
    <dbReference type="NCBI Taxonomy" id="1116389"/>
    <lineage>
        <taxon>Bacteria</taxon>
        <taxon>Pseudomonadati</taxon>
        <taxon>Pseudomonadota</taxon>
        <taxon>Alphaproteobacteria</taxon>
        <taxon>Hyphomicrobiales</taxon>
        <taxon>Devosiaceae</taxon>
        <taxon>Devosia</taxon>
    </lineage>
</organism>
<keyword evidence="3" id="KW-0238">DNA-binding</keyword>
<accession>A0A1E5XKG1</accession>
<dbReference type="CDD" id="cd06267">
    <property type="entry name" value="PBP1_LacI_sugar_binding-like"/>
    <property type="match status" value="1"/>
</dbReference>
<gene>
    <name evidence="6" type="ORF">VW23_002475</name>
</gene>
<sequence length="340" mass="36538">MATAGHGDQMSRGRSPTIKDVAKVAGVSSATVSYVLNDLNKVTPEVDALVRRVAKELGYSRNNAARALKTGRNNIIGCILPTLTSPVFPEIAQAVQLRAEAHGYATLVIDSGNAPMREEKVVRTLAKHGVDGAVALLHPKFKPADPPLFPIVSLDAKFPGLDSVHADHYAGGRLMAEHAIALGHRRIGMLSGFQDLTSSFERRQGFVDAAAGRVELVWEVNVHLVPQLPPVAVEAIRRREVTMIACVNDLVAIAALSVLKDSGMSAPGDVSVFGFDDMQWASWPLIDLTTIRQPLAELGSRAADLLISRLDDRQRPVEDLVLPVTLVERGSTARVGLPLP</sequence>
<dbReference type="InterPro" id="IPR046335">
    <property type="entry name" value="LacI/GalR-like_sensor"/>
</dbReference>
<keyword evidence="2" id="KW-0805">Transcription regulation</keyword>